<gene>
    <name evidence="2" type="ORF">LuPra_06323</name>
</gene>
<dbReference type="PROSITE" id="PS51061">
    <property type="entry name" value="R3H"/>
    <property type="match status" value="1"/>
</dbReference>
<sequence length="152" mass="16847">MTTQASLHEQIADFVRNVVTAMGVTVTVTSEVNADGIRVDVSGEEGELLVRRKGEALDALQHLVNSIWRDQSGRDGRIVVDCLDFRKGKDAELRQMARFMIERAKTTRMPQEMGPLNSYSRRLVHLEVSLDPAVASESQGDGLVKTVIISPR</sequence>
<dbReference type="InterPro" id="IPR038008">
    <property type="entry name" value="Jag_KH"/>
</dbReference>
<dbReference type="KEGG" id="abac:LuPra_06323"/>
<evidence type="ECO:0000313" key="3">
    <source>
        <dbReference type="Proteomes" id="UP000076079"/>
    </source>
</evidence>
<dbReference type="Gene3D" id="3.30.300.20">
    <property type="match status" value="1"/>
</dbReference>
<dbReference type="PANTHER" id="PTHR35800">
    <property type="entry name" value="PROTEIN JAG"/>
    <property type="match status" value="1"/>
</dbReference>
<accession>A0A143PWA5</accession>
<evidence type="ECO:0000313" key="2">
    <source>
        <dbReference type="EMBL" id="AMY13037.1"/>
    </source>
</evidence>
<dbReference type="Pfam" id="PF01424">
    <property type="entry name" value="R3H"/>
    <property type="match status" value="1"/>
</dbReference>
<reference evidence="3" key="2">
    <citation type="submission" date="2016-04" db="EMBL/GenBank/DDBJ databases">
        <title>First Complete Genome Sequence of a Subdivision 6 Acidobacterium.</title>
        <authorList>
            <person name="Huang S."/>
            <person name="Vieira S."/>
            <person name="Bunk B."/>
            <person name="Riedel T."/>
            <person name="Sproeer C."/>
            <person name="Overmann J."/>
        </authorList>
    </citation>
    <scope>NUCLEOTIDE SEQUENCE [LARGE SCALE GENOMIC DNA]</scope>
    <source>
        <strain evidence="3">DSM 100886 HEG_-6_39</strain>
    </source>
</reference>
<protein>
    <recommendedName>
        <fullName evidence="1">R3H domain-containing protein</fullName>
    </recommendedName>
</protein>
<dbReference type="InterPro" id="IPR015946">
    <property type="entry name" value="KH_dom-like_a/b"/>
</dbReference>
<keyword evidence="3" id="KW-1185">Reference proteome</keyword>
<dbReference type="InterPro" id="IPR039247">
    <property type="entry name" value="KhpB"/>
</dbReference>
<dbReference type="RefSeq" id="WP_110174438.1">
    <property type="nucleotide sequence ID" value="NZ_CP015136.1"/>
</dbReference>
<dbReference type="SMART" id="SM00393">
    <property type="entry name" value="R3H"/>
    <property type="match status" value="1"/>
</dbReference>
<dbReference type="AlphaFoldDB" id="A0A143PWA5"/>
<dbReference type="InterPro" id="IPR036867">
    <property type="entry name" value="R3H_dom_sf"/>
</dbReference>
<name>A0A143PWA5_LUTPR</name>
<dbReference type="GO" id="GO:0003723">
    <property type="term" value="F:RNA binding"/>
    <property type="evidence" value="ECO:0007669"/>
    <property type="project" value="InterPro"/>
</dbReference>
<feature type="domain" description="R3H" evidence="1">
    <location>
        <begin position="87"/>
        <end position="152"/>
    </location>
</feature>
<dbReference type="CDD" id="cd02414">
    <property type="entry name" value="KH-II_Jag"/>
    <property type="match status" value="1"/>
</dbReference>
<evidence type="ECO:0000259" key="1">
    <source>
        <dbReference type="PROSITE" id="PS51061"/>
    </source>
</evidence>
<dbReference type="Gene3D" id="3.30.1370.50">
    <property type="entry name" value="R3H-like domain"/>
    <property type="match status" value="1"/>
</dbReference>
<dbReference type="Proteomes" id="UP000076079">
    <property type="component" value="Chromosome"/>
</dbReference>
<dbReference type="OrthoDB" id="9794483at2"/>
<dbReference type="STRING" id="1855912.LuPra_06323"/>
<reference evidence="2 3" key="1">
    <citation type="journal article" date="2016" name="Genome Announc.">
        <title>First Complete Genome Sequence of a Subdivision 6 Acidobacterium Strain.</title>
        <authorList>
            <person name="Huang S."/>
            <person name="Vieira S."/>
            <person name="Bunk B."/>
            <person name="Riedel T."/>
            <person name="Sproer C."/>
            <person name="Overmann J."/>
        </authorList>
    </citation>
    <scope>NUCLEOTIDE SEQUENCE [LARGE SCALE GENOMIC DNA]</scope>
    <source>
        <strain evidence="3">DSM 100886 HEG_-6_39</strain>
    </source>
</reference>
<organism evidence="2 3">
    <name type="scientific">Luteitalea pratensis</name>
    <dbReference type="NCBI Taxonomy" id="1855912"/>
    <lineage>
        <taxon>Bacteria</taxon>
        <taxon>Pseudomonadati</taxon>
        <taxon>Acidobacteriota</taxon>
        <taxon>Vicinamibacteria</taxon>
        <taxon>Vicinamibacterales</taxon>
        <taxon>Vicinamibacteraceae</taxon>
        <taxon>Luteitalea</taxon>
    </lineage>
</organism>
<dbReference type="EMBL" id="CP015136">
    <property type="protein sequence ID" value="AMY13037.1"/>
    <property type="molecule type" value="Genomic_DNA"/>
</dbReference>
<dbReference type="InterPro" id="IPR001374">
    <property type="entry name" value="R3H_dom"/>
</dbReference>
<proteinExistence type="predicted"/>
<dbReference type="PANTHER" id="PTHR35800:SF1">
    <property type="entry name" value="RNA-BINDING PROTEIN KHPB"/>
    <property type="match status" value="1"/>
</dbReference>